<evidence type="ECO:0000256" key="1">
    <source>
        <dbReference type="ARBA" id="ARBA00007592"/>
    </source>
</evidence>
<evidence type="ECO:0000256" key="3">
    <source>
        <dbReference type="PIRNR" id="PIRNR001365"/>
    </source>
</evidence>
<protein>
    <submittedName>
        <fullName evidence="6">4-hydroxy-tetrahydrodipicolinate synthase</fullName>
    </submittedName>
</protein>
<accession>A0A1G6QCW7</accession>
<gene>
    <name evidence="6" type="ORF">SAMN05421548_111150</name>
</gene>
<dbReference type="SMART" id="SM01130">
    <property type="entry name" value="DHDPS"/>
    <property type="match status" value="1"/>
</dbReference>
<feature type="binding site" evidence="5">
    <location>
        <position position="54"/>
    </location>
    <ligand>
        <name>pyruvate</name>
        <dbReference type="ChEBI" id="CHEBI:15361"/>
    </ligand>
</feature>
<feature type="active site" description="Proton donor/acceptor" evidence="4">
    <location>
        <position position="145"/>
    </location>
</feature>
<dbReference type="STRING" id="416944.SAMN05421548_111150"/>
<dbReference type="AlphaFoldDB" id="A0A1G6QCW7"/>
<dbReference type="InterPro" id="IPR013785">
    <property type="entry name" value="Aldolase_TIM"/>
</dbReference>
<evidence type="ECO:0000256" key="4">
    <source>
        <dbReference type="PIRSR" id="PIRSR001365-1"/>
    </source>
</evidence>
<comment type="similarity">
    <text evidence="1 3">Belongs to the DapA family.</text>
</comment>
<evidence type="ECO:0000256" key="5">
    <source>
        <dbReference type="PIRSR" id="PIRSR001365-2"/>
    </source>
</evidence>
<feature type="active site" description="Schiff-base intermediate with substrate" evidence="4">
    <location>
        <position position="172"/>
    </location>
</feature>
<dbReference type="EMBL" id="FMYQ01000011">
    <property type="protein sequence ID" value="SDC89515.1"/>
    <property type="molecule type" value="Genomic_DNA"/>
</dbReference>
<dbReference type="Gene3D" id="3.20.20.70">
    <property type="entry name" value="Aldolase class I"/>
    <property type="match status" value="1"/>
</dbReference>
<sequence>MTNDNSTLPPALVVPPLTPFDAALNVDRAALASHVDYVVDVCHATMVVAAGVETQEYHYLPFDERKALIRETVAAVGARVPVVVGISHPSFRSAIELGQLASSLGADAIQLLAPLRPFGGAPATAELVRYFELIAKETDLPIMLYLNSGPGADLSVDATVELAKLDRVQFVKESSRDLSRVGRLIEEIDLAGHARYLTTAQMLLISLQLGGSGVTMPPPLAELGAKVIAAFTAGDTREAARLQRQFSLFPARWMHCGLMPVMKSALTALGRGIGSPYPPFGALTEDETAQLDAFLQTTDLGKVTAHHA</sequence>
<dbReference type="GO" id="GO:0008840">
    <property type="term" value="F:4-hydroxy-tetrahydrodipicolinate synthase activity"/>
    <property type="evidence" value="ECO:0007669"/>
    <property type="project" value="TreeGrafter"/>
</dbReference>
<dbReference type="OrthoDB" id="8995637at2"/>
<dbReference type="CDD" id="cd00408">
    <property type="entry name" value="DHDPS-like"/>
    <property type="match status" value="1"/>
</dbReference>
<evidence type="ECO:0000256" key="2">
    <source>
        <dbReference type="ARBA" id="ARBA00023239"/>
    </source>
</evidence>
<keyword evidence="2 3" id="KW-0456">Lyase</keyword>
<dbReference type="Proteomes" id="UP000198908">
    <property type="component" value="Unassembled WGS sequence"/>
</dbReference>
<dbReference type="PANTHER" id="PTHR12128:SF66">
    <property type="entry name" value="4-HYDROXY-2-OXOGLUTARATE ALDOLASE, MITOCHONDRIAL"/>
    <property type="match status" value="1"/>
</dbReference>
<dbReference type="PIRSF" id="PIRSF001365">
    <property type="entry name" value="DHDPS"/>
    <property type="match status" value="1"/>
</dbReference>
<reference evidence="7" key="1">
    <citation type="submission" date="2016-09" db="EMBL/GenBank/DDBJ databases">
        <authorList>
            <person name="Varghese N."/>
            <person name="Submissions S."/>
        </authorList>
    </citation>
    <scope>NUCLEOTIDE SEQUENCE [LARGE SCALE GENOMIC DNA]</scope>
    <source>
        <strain evidence="7">TNe-862</strain>
    </source>
</reference>
<dbReference type="SUPFAM" id="SSF51569">
    <property type="entry name" value="Aldolase"/>
    <property type="match status" value="1"/>
</dbReference>
<keyword evidence="7" id="KW-1185">Reference proteome</keyword>
<organism evidence="6 7">
    <name type="scientific">Paraburkholderia lycopersici</name>
    <dbReference type="NCBI Taxonomy" id="416944"/>
    <lineage>
        <taxon>Bacteria</taxon>
        <taxon>Pseudomonadati</taxon>
        <taxon>Pseudomonadota</taxon>
        <taxon>Betaproteobacteria</taxon>
        <taxon>Burkholderiales</taxon>
        <taxon>Burkholderiaceae</taxon>
        <taxon>Paraburkholderia</taxon>
    </lineage>
</organism>
<dbReference type="Pfam" id="PF00701">
    <property type="entry name" value="DHDPS"/>
    <property type="match status" value="1"/>
</dbReference>
<name>A0A1G6QCW7_9BURK</name>
<evidence type="ECO:0000313" key="7">
    <source>
        <dbReference type="Proteomes" id="UP000198908"/>
    </source>
</evidence>
<evidence type="ECO:0000313" key="6">
    <source>
        <dbReference type="EMBL" id="SDC89515.1"/>
    </source>
</evidence>
<dbReference type="PANTHER" id="PTHR12128">
    <property type="entry name" value="DIHYDRODIPICOLINATE SYNTHASE"/>
    <property type="match status" value="1"/>
</dbReference>
<dbReference type="InterPro" id="IPR002220">
    <property type="entry name" value="DapA-like"/>
</dbReference>
<proteinExistence type="inferred from homology"/>